<evidence type="ECO:0000256" key="2">
    <source>
        <dbReference type="ARBA" id="ARBA00022475"/>
    </source>
</evidence>
<dbReference type="GO" id="GO:0005886">
    <property type="term" value="C:plasma membrane"/>
    <property type="evidence" value="ECO:0007669"/>
    <property type="project" value="UniProtKB-SubCell"/>
</dbReference>
<keyword evidence="2 6" id="KW-1003">Cell membrane</keyword>
<dbReference type="EnsemblMetazoa" id="SCAU016982-RA">
    <property type="protein sequence ID" value="SCAU016982-PA"/>
    <property type="gene ID" value="SCAU016982"/>
</dbReference>
<dbReference type="Proteomes" id="UP000095300">
    <property type="component" value="Unassembled WGS sequence"/>
</dbReference>
<feature type="transmembrane region" description="Helical" evidence="6">
    <location>
        <begin position="164"/>
        <end position="188"/>
    </location>
</feature>
<evidence type="ECO:0000313" key="7">
    <source>
        <dbReference type="EnsemblMetazoa" id="SCAU016982-PA"/>
    </source>
</evidence>
<evidence type="ECO:0000313" key="8">
    <source>
        <dbReference type="Proteomes" id="UP000095300"/>
    </source>
</evidence>
<feature type="transmembrane region" description="Helical" evidence="6">
    <location>
        <begin position="140"/>
        <end position="158"/>
    </location>
</feature>
<comment type="function">
    <text evidence="6">Gustatory receptor which mediates acceptance or avoidance behavior, depending on its substrates.</text>
</comment>
<comment type="similarity">
    <text evidence="6">Belongs to the insect chemoreceptor superfamily. Gustatory receptor (GR) family.</text>
</comment>
<evidence type="ECO:0000256" key="5">
    <source>
        <dbReference type="ARBA" id="ARBA00023136"/>
    </source>
</evidence>
<evidence type="ECO:0000256" key="6">
    <source>
        <dbReference type="RuleBase" id="RU363108"/>
    </source>
</evidence>
<accession>A0A905STG9</accession>
<feature type="transmembrane region" description="Helical" evidence="6">
    <location>
        <begin position="83"/>
        <end position="102"/>
    </location>
</feature>
<reference evidence="7" key="1">
    <citation type="submission" date="2022-10" db="UniProtKB">
        <authorList>
            <consortium name="EnsemblMetazoa"/>
        </authorList>
    </citation>
    <scope>IDENTIFICATION</scope>
    <source>
        <strain evidence="7">USDA</strain>
    </source>
</reference>
<feature type="transmembrane region" description="Helical" evidence="6">
    <location>
        <begin position="45"/>
        <end position="63"/>
    </location>
</feature>
<proteinExistence type="inferred from homology"/>
<protein>
    <recommendedName>
        <fullName evidence="6">Gustatory receptor</fullName>
    </recommendedName>
</protein>
<keyword evidence="6" id="KW-0675">Receptor</keyword>
<dbReference type="InterPro" id="IPR013604">
    <property type="entry name" value="7TM_chemorcpt"/>
</dbReference>
<comment type="caution">
    <text evidence="6">Lacks conserved residue(s) required for the propagation of feature annotation.</text>
</comment>
<keyword evidence="3 6" id="KW-0812">Transmembrane</keyword>
<keyword evidence="4 6" id="KW-1133">Transmembrane helix</keyword>
<dbReference type="GO" id="GO:0007165">
    <property type="term" value="P:signal transduction"/>
    <property type="evidence" value="ECO:0007669"/>
    <property type="project" value="UniProtKB-KW"/>
</dbReference>
<evidence type="ECO:0000256" key="1">
    <source>
        <dbReference type="ARBA" id="ARBA00004651"/>
    </source>
</evidence>
<comment type="subcellular location">
    <subcellularLocation>
        <location evidence="1 6">Cell membrane</location>
        <topology evidence="1 6">Multi-pass membrane protein</topology>
    </subcellularLocation>
</comment>
<name>A0A905STG9_STOCA</name>
<evidence type="ECO:0000256" key="3">
    <source>
        <dbReference type="ARBA" id="ARBA00022692"/>
    </source>
</evidence>
<dbReference type="AlphaFoldDB" id="A0A905STG9"/>
<evidence type="ECO:0000256" key="4">
    <source>
        <dbReference type="ARBA" id="ARBA00022989"/>
    </source>
</evidence>
<keyword evidence="8" id="KW-1185">Reference proteome</keyword>
<keyword evidence="6" id="KW-0807">Transducer</keyword>
<dbReference type="Pfam" id="PF08395">
    <property type="entry name" value="7tm_7"/>
    <property type="match status" value="1"/>
</dbReference>
<keyword evidence="5 6" id="KW-0472">Membrane</keyword>
<organism evidence="7 8">
    <name type="scientific">Stomoxys calcitrans</name>
    <name type="common">Stable fly</name>
    <name type="synonym">Conops calcitrans</name>
    <dbReference type="NCBI Taxonomy" id="35570"/>
    <lineage>
        <taxon>Eukaryota</taxon>
        <taxon>Metazoa</taxon>
        <taxon>Ecdysozoa</taxon>
        <taxon>Arthropoda</taxon>
        <taxon>Hexapoda</taxon>
        <taxon>Insecta</taxon>
        <taxon>Pterygota</taxon>
        <taxon>Neoptera</taxon>
        <taxon>Endopterygota</taxon>
        <taxon>Diptera</taxon>
        <taxon>Brachycera</taxon>
        <taxon>Muscomorpha</taxon>
        <taxon>Muscoidea</taxon>
        <taxon>Muscidae</taxon>
        <taxon>Stomoxys</taxon>
    </lineage>
</organism>
<sequence>MKQLLERICQLFKQIGRFLPILGGLTTYWYDHQSGDFRRNTISRLLPWTLNIIGLIWILYWDSSFLRYFFGNKLNPVMRYVVTSRYFVIALPPISALVQILFRESRFIQIQRNIRIQEMECLKKIAPCQEIEIKFKLLRFFKYLIVSFIFIINGYWAWDMSKEYYLLAFLYVNVICLPQFLMLQYYLVLAKLCRLFFYIDKHIRQVAQEATNLPAGNHPTMECRTCCEIYWLRLQHSKLARLYAELQALFKCLLYIKRFISLFNVGMRLYFTLVSWGEFALIEVFKLDVSDYVSTILDYFVTDYMCDLAKNSFDDLELSLKEFNEVDYTLSYSIDKE</sequence>
<dbReference type="GO" id="GO:0050909">
    <property type="term" value="P:sensory perception of taste"/>
    <property type="evidence" value="ECO:0007669"/>
    <property type="project" value="InterPro"/>
</dbReference>